<name>A0A510KLJ4_9FUSO</name>
<gene>
    <name evidence="1" type="ORF">JMUB3935_1551</name>
</gene>
<accession>A0A510KLJ4</accession>
<proteinExistence type="predicted"/>
<evidence type="ECO:0000313" key="2">
    <source>
        <dbReference type="Proteomes" id="UP000321378"/>
    </source>
</evidence>
<dbReference type="EMBL" id="AP019840">
    <property type="protein sequence ID" value="BBM52572.1"/>
    <property type="molecule type" value="Genomic_DNA"/>
</dbReference>
<dbReference type="RefSeq" id="WP_146996915.1">
    <property type="nucleotide sequence ID" value="NZ_AP019840.1"/>
</dbReference>
<sequence length="193" mass="22052">MNFKFPDSETQMFKDLSDIFILERAGKIINDKIYAFFCSNEYQSSIQTIDFKEILEDDILIHKDSGKRCIVIDIKPLKFGVIAKYETNSQRMRQQQTTGNISIGNIGGSAIIGNQQYATIDNSSIQNLKEIISNKTEDKEMLEKLLNRIETIIEDNQPVSKGTFSKFAYIFKKYPDIVNVVGATLLKWLSSMN</sequence>
<dbReference type="Proteomes" id="UP000321378">
    <property type="component" value="Chromosome"/>
</dbReference>
<organism evidence="1 2">
    <name type="scientific">Leptotrichia trevisanii</name>
    <dbReference type="NCBI Taxonomy" id="109328"/>
    <lineage>
        <taxon>Bacteria</taxon>
        <taxon>Fusobacteriati</taxon>
        <taxon>Fusobacteriota</taxon>
        <taxon>Fusobacteriia</taxon>
        <taxon>Fusobacteriales</taxon>
        <taxon>Leptotrichiaceae</taxon>
        <taxon>Leptotrichia</taxon>
    </lineage>
</organism>
<dbReference type="AlphaFoldDB" id="A0A510KLJ4"/>
<evidence type="ECO:0000313" key="1">
    <source>
        <dbReference type="EMBL" id="BBM52572.1"/>
    </source>
</evidence>
<protein>
    <submittedName>
        <fullName evidence="1">Uncharacterized protein</fullName>
    </submittedName>
</protein>
<reference evidence="1 2" key="1">
    <citation type="submission" date="2019-07" db="EMBL/GenBank/DDBJ databases">
        <title>Complete Genome Sequence of Leptotrichia trevisanii Strain JMUB3935.</title>
        <authorList>
            <person name="Watanabe S."/>
            <person name="Cui L."/>
        </authorList>
    </citation>
    <scope>NUCLEOTIDE SEQUENCE [LARGE SCALE GENOMIC DNA]</scope>
    <source>
        <strain evidence="1 2">JMUB3935</strain>
    </source>
</reference>